<protein>
    <submittedName>
        <fullName evidence="2">EamA/RhaT family transporter</fullName>
    </submittedName>
</protein>
<gene>
    <name evidence="2" type="ORF">PQG89_11610</name>
</gene>
<evidence type="ECO:0000313" key="2">
    <source>
        <dbReference type="EMBL" id="MDC7150071.1"/>
    </source>
</evidence>
<keyword evidence="1" id="KW-0472">Membrane</keyword>
<proteinExistence type="predicted"/>
<evidence type="ECO:0000256" key="1">
    <source>
        <dbReference type="SAM" id="Phobius"/>
    </source>
</evidence>
<keyword evidence="1" id="KW-0812">Transmembrane</keyword>
<feature type="non-terminal residue" evidence="2">
    <location>
        <position position="1"/>
    </location>
</feature>
<feature type="transmembrane region" description="Helical" evidence="1">
    <location>
        <begin position="6"/>
        <end position="26"/>
    </location>
</feature>
<comment type="caution">
    <text evidence="2">The sequence shown here is derived from an EMBL/GenBank/DDBJ whole genome shotgun (WGS) entry which is preliminary data.</text>
</comment>
<dbReference type="AlphaFoldDB" id="A0AAW6I585"/>
<keyword evidence="1" id="KW-1133">Transmembrane helix</keyword>
<reference evidence="2" key="1">
    <citation type="submission" date="2023-01" db="EMBL/GenBank/DDBJ databases">
        <title>Exploring GABA producing Bacteroides strains toward improving mental health.</title>
        <authorList>
            <person name="Yousuf B."/>
            <person name="Bouhlel N.E."/>
            <person name="Mottawea W."/>
            <person name="Hammami R."/>
        </authorList>
    </citation>
    <scope>NUCLEOTIDE SEQUENCE</scope>
    <source>
        <strain evidence="2">UO.H1047</strain>
    </source>
</reference>
<evidence type="ECO:0000313" key="3">
    <source>
        <dbReference type="Proteomes" id="UP001213646"/>
    </source>
</evidence>
<accession>A0AAW6I585</accession>
<dbReference type="Proteomes" id="UP001213646">
    <property type="component" value="Unassembled WGS sequence"/>
</dbReference>
<dbReference type="EMBL" id="JAQPYX010000092">
    <property type="protein sequence ID" value="MDC7150071.1"/>
    <property type="molecule type" value="Genomic_DNA"/>
</dbReference>
<organism evidence="2 3">
    <name type="scientific">Parabacteroides johnsonii</name>
    <dbReference type="NCBI Taxonomy" id="387661"/>
    <lineage>
        <taxon>Bacteria</taxon>
        <taxon>Pseudomonadati</taxon>
        <taxon>Bacteroidota</taxon>
        <taxon>Bacteroidia</taxon>
        <taxon>Bacteroidales</taxon>
        <taxon>Tannerellaceae</taxon>
        <taxon>Parabacteroides</taxon>
    </lineage>
</organism>
<name>A0AAW6I585_9BACT</name>
<sequence>VFSEPFTPNLAIGILLIIVAVTLIILSKSIQSTLRKIYRAARLR</sequence>